<dbReference type="RefSeq" id="WP_308865555.1">
    <property type="nucleotide sequence ID" value="NZ_JAVHUL010000052.1"/>
</dbReference>
<dbReference type="InterPro" id="IPR003615">
    <property type="entry name" value="HNH_nuc"/>
</dbReference>
<dbReference type="GO" id="GO:0004519">
    <property type="term" value="F:endonuclease activity"/>
    <property type="evidence" value="ECO:0007669"/>
    <property type="project" value="UniProtKB-KW"/>
</dbReference>
<dbReference type="CDD" id="cd00085">
    <property type="entry name" value="HNHc"/>
    <property type="match status" value="1"/>
</dbReference>
<sequence>MGKITNEMAHTSYEVGKNIYHNKISRLNGLKILTDLGMNNSSANYYIYNYAYFITGKLFTGTISAYATEYYLQKILEDKGNEGLETALLALSQHLDYYEEKTKRSVKKRRNVYDKYYELLENNIIEPIYADEVDSNGTYSEGKTKQVLINSYERNPIARKKCIEHFGLNCQVCDFNFENKFGVLGKDFIHVHHKIDIATVGKEYSVNPITDLIPVCPNCHSMLHKKKPNAYTISELKQIISEKY</sequence>
<organism evidence="2 3">
    <name type="scientific">Mesonia profundi</name>
    <dbReference type="NCBI Taxonomy" id="3070998"/>
    <lineage>
        <taxon>Bacteria</taxon>
        <taxon>Pseudomonadati</taxon>
        <taxon>Bacteroidota</taxon>
        <taxon>Flavobacteriia</taxon>
        <taxon>Flavobacteriales</taxon>
        <taxon>Flavobacteriaceae</taxon>
        <taxon>Mesonia</taxon>
    </lineage>
</organism>
<protein>
    <submittedName>
        <fullName evidence="2">HNH endonuclease</fullName>
    </submittedName>
</protein>
<dbReference type="Proteomes" id="UP001230915">
    <property type="component" value="Unassembled WGS sequence"/>
</dbReference>
<keyword evidence="2" id="KW-0255">Endonuclease</keyword>
<dbReference type="InterPro" id="IPR002711">
    <property type="entry name" value="HNH"/>
</dbReference>
<feature type="domain" description="HNH" evidence="1">
    <location>
        <begin position="170"/>
        <end position="226"/>
    </location>
</feature>
<keyword evidence="2" id="KW-0378">Hydrolase</keyword>
<accession>A0ABU1A4D3</accession>
<dbReference type="Pfam" id="PF01844">
    <property type="entry name" value="HNH"/>
    <property type="match status" value="1"/>
</dbReference>
<gene>
    <name evidence="2" type="ORF">RBU60_13350</name>
</gene>
<keyword evidence="3" id="KW-1185">Reference proteome</keyword>
<proteinExistence type="predicted"/>
<evidence type="ECO:0000259" key="1">
    <source>
        <dbReference type="Pfam" id="PF01844"/>
    </source>
</evidence>
<comment type="caution">
    <text evidence="2">The sequence shown here is derived from an EMBL/GenBank/DDBJ whole genome shotgun (WGS) entry which is preliminary data.</text>
</comment>
<evidence type="ECO:0000313" key="3">
    <source>
        <dbReference type="Proteomes" id="UP001230915"/>
    </source>
</evidence>
<reference evidence="2 3" key="1">
    <citation type="submission" date="2023-08" db="EMBL/GenBank/DDBJ databases">
        <title>Mesonia sp. MT50, isolated from deep-sea sediment of the Mariana Trench.</title>
        <authorList>
            <person name="Fu H."/>
        </authorList>
    </citation>
    <scope>NUCLEOTIDE SEQUENCE [LARGE SCALE GENOMIC DNA]</scope>
    <source>
        <strain evidence="2 3">MT50</strain>
    </source>
</reference>
<evidence type="ECO:0000313" key="2">
    <source>
        <dbReference type="EMBL" id="MDQ7918559.1"/>
    </source>
</evidence>
<dbReference type="EMBL" id="JAVHUL010000052">
    <property type="protein sequence ID" value="MDQ7918559.1"/>
    <property type="molecule type" value="Genomic_DNA"/>
</dbReference>
<name>A0ABU1A4D3_9FLAO</name>
<keyword evidence="2" id="KW-0540">Nuclease</keyword>